<sequence length="136" mass="14614">MLLGDDHTTAAKLDDLVLSTLRPFVSEQQPTLISGPPLLLPPKQALTLTIAAHELATNSMKYGALSVPSGRVSITWDCVRKGGEEKLSLAWRESGGPPVETPNTTGFGTRMIKQALAADFEGSVELNYDREGVTYS</sequence>
<keyword evidence="4" id="KW-0808">Transferase</keyword>
<dbReference type="GO" id="GO:0016301">
    <property type="term" value="F:kinase activity"/>
    <property type="evidence" value="ECO:0007669"/>
    <property type="project" value="UniProtKB-KW"/>
</dbReference>
<protein>
    <recommendedName>
        <fullName evidence="2">histidine kinase</fullName>
        <ecNumber evidence="2">2.7.13.3</ecNumber>
    </recommendedName>
</protein>
<keyword evidence="5" id="KW-0547">Nucleotide-binding</keyword>
<gene>
    <name evidence="8" type="ORF">ABID21_003918</name>
</gene>
<evidence type="ECO:0000256" key="7">
    <source>
        <dbReference type="ARBA" id="ARBA00022840"/>
    </source>
</evidence>
<evidence type="ECO:0000256" key="6">
    <source>
        <dbReference type="ARBA" id="ARBA00022777"/>
    </source>
</evidence>
<keyword evidence="9" id="KW-1185">Reference proteome</keyword>
<dbReference type="EMBL" id="JBEPLJ010000016">
    <property type="protein sequence ID" value="MET3587787.1"/>
    <property type="molecule type" value="Genomic_DNA"/>
</dbReference>
<evidence type="ECO:0000313" key="9">
    <source>
        <dbReference type="Proteomes" id="UP001549031"/>
    </source>
</evidence>
<comment type="catalytic activity">
    <reaction evidence="1">
        <text>ATP + protein L-histidine = ADP + protein N-phospho-L-histidine.</text>
        <dbReference type="EC" id="2.7.13.3"/>
    </reaction>
</comment>
<dbReference type="EC" id="2.7.13.3" evidence="2"/>
<name>A0ABV2HB57_9HYPH</name>
<dbReference type="Proteomes" id="UP001549031">
    <property type="component" value="Unassembled WGS sequence"/>
</dbReference>
<accession>A0ABV2HB57</accession>
<evidence type="ECO:0000256" key="4">
    <source>
        <dbReference type="ARBA" id="ARBA00022679"/>
    </source>
</evidence>
<dbReference type="PANTHER" id="PTHR41523">
    <property type="entry name" value="TWO-COMPONENT SYSTEM SENSOR PROTEIN"/>
    <property type="match status" value="1"/>
</dbReference>
<evidence type="ECO:0000256" key="5">
    <source>
        <dbReference type="ARBA" id="ARBA00022741"/>
    </source>
</evidence>
<evidence type="ECO:0000256" key="1">
    <source>
        <dbReference type="ARBA" id="ARBA00000085"/>
    </source>
</evidence>
<dbReference type="InterPro" id="IPR036890">
    <property type="entry name" value="HATPase_C_sf"/>
</dbReference>
<evidence type="ECO:0000256" key="2">
    <source>
        <dbReference type="ARBA" id="ARBA00012438"/>
    </source>
</evidence>
<reference evidence="8 9" key="1">
    <citation type="submission" date="2024-06" db="EMBL/GenBank/DDBJ databases">
        <title>Genomic Encyclopedia of Type Strains, Phase IV (KMG-IV): sequencing the most valuable type-strain genomes for metagenomic binning, comparative biology and taxonomic classification.</title>
        <authorList>
            <person name="Goeker M."/>
        </authorList>
    </citation>
    <scope>NUCLEOTIDE SEQUENCE [LARGE SCALE GENOMIC DNA]</scope>
    <source>
        <strain evidence="8 9">DSM 105042</strain>
    </source>
</reference>
<dbReference type="PANTHER" id="PTHR41523:SF7">
    <property type="entry name" value="HISTIDINE KINASE"/>
    <property type="match status" value="1"/>
</dbReference>
<comment type="caution">
    <text evidence="8">The sequence shown here is derived from an EMBL/GenBank/DDBJ whole genome shotgun (WGS) entry which is preliminary data.</text>
</comment>
<keyword evidence="6 8" id="KW-0418">Kinase</keyword>
<keyword evidence="3" id="KW-0597">Phosphoprotein</keyword>
<organism evidence="8 9">
    <name type="scientific">Pseudorhizobium tarimense</name>
    <dbReference type="NCBI Taxonomy" id="1079109"/>
    <lineage>
        <taxon>Bacteria</taxon>
        <taxon>Pseudomonadati</taxon>
        <taxon>Pseudomonadota</taxon>
        <taxon>Alphaproteobacteria</taxon>
        <taxon>Hyphomicrobiales</taxon>
        <taxon>Rhizobiaceae</taxon>
        <taxon>Rhizobium/Agrobacterium group</taxon>
        <taxon>Pseudorhizobium</taxon>
    </lineage>
</organism>
<evidence type="ECO:0000256" key="3">
    <source>
        <dbReference type="ARBA" id="ARBA00022553"/>
    </source>
</evidence>
<evidence type="ECO:0000313" key="8">
    <source>
        <dbReference type="EMBL" id="MET3587787.1"/>
    </source>
</evidence>
<proteinExistence type="predicted"/>
<dbReference type="Gene3D" id="3.30.565.10">
    <property type="entry name" value="Histidine kinase-like ATPase, C-terminal domain"/>
    <property type="match status" value="1"/>
</dbReference>
<keyword evidence="7" id="KW-0067">ATP-binding</keyword>